<proteinExistence type="predicted"/>
<evidence type="ECO:0008006" key="3">
    <source>
        <dbReference type="Google" id="ProtNLM"/>
    </source>
</evidence>
<dbReference type="Proteomes" id="UP000220629">
    <property type="component" value="Unassembled WGS sequence"/>
</dbReference>
<reference evidence="2" key="1">
    <citation type="submission" date="2017-09" db="EMBL/GenBank/DDBJ databases">
        <title>FDA dAtabase for Regulatory Grade micrObial Sequences (FDA-ARGOS): Supporting development and validation of Infectious Disease Dx tests.</title>
        <authorList>
            <person name="Minogue T."/>
            <person name="Wolcott M."/>
            <person name="Wasieloski L."/>
            <person name="Aguilar W."/>
            <person name="Moore D."/>
            <person name="Tallon L."/>
            <person name="Sadzewicz L."/>
            <person name="Ott S."/>
            <person name="Zhao X."/>
            <person name="Nagaraj S."/>
            <person name="Vavikolanu K."/>
            <person name="Aluvathingal J."/>
            <person name="Nadendla S."/>
            <person name="Sichtig H."/>
        </authorList>
    </citation>
    <scope>NUCLEOTIDE SEQUENCE [LARGE SCALE GENOMIC DNA]</scope>
    <source>
        <strain evidence="2">FDAARGOS_390</strain>
    </source>
</reference>
<dbReference type="EMBL" id="PDDY01000004">
    <property type="protein sequence ID" value="PEH40172.1"/>
    <property type="molecule type" value="Genomic_DNA"/>
</dbReference>
<dbReference type="AlphaFoldDB" id="A0A2A7S9M0"/>
<organism evidence="1 2">
    <name type="scientific">Burkholderia gladioli</name>
    <name type="common">Pseudomonas marginata</name>
    <name type="synonym">Phytomonas marginata</name>
    <dbReference type="NCBI Taxonomy" id="28095"/>
    <lineage>
        <taxon>Bacteria</taxon>
        <taxon>Pseudomonadati</taxon>
        <taxon>Pseudomonadota</taxon>
        <taxon>Betaproteobacteria</taxon>
        <taxon>Burkholderiales</taxon>
        <taxon>Burkholderiaceae</taxon>
        <taxon>Burkholderia</taxon>
    </lineage>
</organism>
<accession>A0A2A7S9M0</accession>
<evidence type="ECO:0000313" key="1">
    <source>
        <dbReference type="EMBL" id="PEH40172.1"/>
    </source>
</evidence>
<gene>
    <name evidence="1" type="ORF">CRM94_22525</name>
</gene>
<comment type="caution">
    <text evidence="1">The sequence shown here is derived from an EMBL/GenBank/DDBJ whole genome shotgun (WGS) entry which is preliminary data.</text>
</comment>
<name>A0A2A7S9M0_BURGA</name>
<protein>
    <recommendedName>
        <fullName evidence="3">Phage-related gp54 protein</fullName>
    </recommendedName>
</protein>
<evidence type="ECO:0000313" key="2">
    <source>
        <dbReference type="Proteomes" id="UP000220629"/>
    </source>
</evidence>
<sequence length="66" mass="7607">MVNAQIDWKRAPKGARWWALDEDGRAHWFVAPNVAAYTDFWFSEPIPAPRFGFTGNWRGSLTERPG</sequence>